<protein>
    <recommendedName>
        <fullName evidence="3">Phage P2 GpU</fullName>
    </recommendedName>
</protein>
<gene>
    <name evidence="1" type="ORF">SAMN04489759_105126</name>
</gene>
<evidence type="ECO:0000313" key="2">
    <source>
        <dbReference type="Proteomes" id="UP000199399"/>
    </source>
</evidence>
<dbReference type="InterPro" id="IPR016912">
    <property type="entry name" value="Phage_P2_GpU"/>
</dbReference>
<organism evidence="1 2">
    <name type="scientific">Sulfitobacter delicatus</name>
    <dbReference type="NCBI Taxonomy" id="218672"/>
    <lineage>
        <taxon>Bacteria</taxon>
        <taxon>Pseudomonadati</taxon>
        <taxon>Pseudomonadota</taxon>
        <taxon>Alphaproteobacteria</taxon>
        <taxon>Rhodobacterales</taxon>
        <taxon>Roseobacteraceae</taxon>
        <taxon>Sulfitobacter</taxon>
    </lineage>
</organism>
<evidence type="ECO:0008006" key="3">
    <source>
        <dbReference type="Google" id="ProtNLM"/>
    </source>
</evidence>
<dbReference type="RefSeq" id="WP_093742179.1">
    <property type="nucleotide sequence ID" value="NZ_FNBP01000005.1"/>
</dbReference>
<name>A0A1G7SAR7_9RHOB</name>
<reference evidence="2" key="1">
    <citation type="submission" date="2016-10" db="EMBL/GenBank/DDBJ databases">
        <authorList>
            <person name="Varghese N."/>
            <person name="Submissions S."/>
        </authorList>
    </citation>
    <scope>NUCLEOTIDE SEQUENCE [LARGE SCALE GENOMIC DNA]</scope>
    <source>
        <strain evidence="2">DSM 16477</strain>
    </source>
</reference>
<dbReference type="Proteomes" id="UP000199399">
    <property type="component" value="Unassembled WGS sequence"/>
</dbReference>
<dbReference type="STRING" id="218672.SAMN04489759_105126"/>
<sequence length="151" mass="16575">MTKVMMMLGAYPFMLDTAAYQQLKRVSTYRWKQQDRIGRKPGQQFVGPGADQITLSGEILPHWKGGYGQLDLMRAQADRGKPLVLLEGYGGFVLGDWVILKIEETKSELEADGAPRVITFSITLKEYGSDEGGFGGFGLALAALSTLARLT</sequence>
<proteinExistence type="predicted"/>
<dbReference type="Pfam" id="PF06995">
    <property type="entry name" value="Phage_P2_GpU"/>
    <property type="match status" value="1"/>
</dbReference>
<keyword evidence="2" id="KW-1185">Reference proteome</keyword>
<dbReference type="InterPro" id="IPR009734">
    <property type="entry name" value="Myoviridae_GpU"/>
</dbReference>
<dbReference type="PIRSF" id="PIRSF029208">
    <property type="entry name" value="Phage_tail_GPU"/>
    <property type="match status" value="1"/>
</dbReference>
<accession>A0A1G7SAR7</accession>
<dbReference type="OrthoDB" id="1550902at2"/>
<dbReference type="EMBL" id="FNBP01000005">
    <property type="protein sequence ID" value="SDG19549.1"/>
    <property type="molecule type" value="Genomic_DNA"/>
</dbReference>
<dbReference type="AlphaFoldDB" id="A0A1G7SAR7"/>
<evidence type="ECO:0000313" key="1">
    <source>
        <dbReference type="EMBL" id="SDG19549.1"/>
    </source>
</evidence>